<keyword evidence="4 10" id="KW-0349">Heme</keyword>
<keyword evidence="14" id="KW-1185">Reference proteome</keyword>
<gene>
    <name evidence="13" type="ORF">NDU88_005249</name>
</gene>
<evidence type="ECO:0000256" key="11">
    <source>
        <dbReference type="RuleBase" id="RU000461"/>
    </source>
</evidence>
<dbReference type="InterPro" id="IPR002401">
    <property type="entry name" value="Cyt_P450_E_grp-I"/>
</dbReference>
<reference evidence="13" key="1">
    <citation type="journal article" date="2022" name="bioRxiv">
        <title>Sequencing and chromosome-scale assembly of the giantPleurodeles waltlgenome.</title>
        <authorList>
            <person name="Brown T."/>
            <person name="Elewa A."/>
            <person name="Iarovenko S."/>
            <person name="Subramanian E."/>
            <person name="Araus A.J."/>
            <person name="Petzold A."/>
            <person name="Susuki M."/>
            <person name="Suzuki K.-i.T."/>
            <person name="Hayashi T."/>
            <person name="Toyoda A."/>
            <person name="Oliveira C."/>
            <person name="Osipova E."/>
            <person name="Leigh N.D."/>
            <person name="Simon A."/>
            <person name="Yun M.H."/>
        </authorList>
    </citation>
    <scope>NUCLEOTIDE SEQUENCE</scope>
    <source>
        <strain evidence="13">20211129_DDA</strain>
        <tissue evidence="13">Liver</tissue>
    </source>
</reference>
<evidence type="ECO:0000256" key="1">
    <source>
        <dbReference type="ARBA" id="ARBA00001971"/>
    </source>
</evidence>
<dbReference type="Pfam" id="PF00067">
    <property type="entry name" value="p450"/>
    <property type="match status" value="1"/>
</dbReference>
<evidence type="ECO:0000256" key="7">
    <source>
        <dbReference type="ARBA" id="ARBA00023004"/>
    </source>
</evidence>
<comment type="similarity">
    <text evidence="3 11">Belongs to the cytochrome P450 family.</text>
</comment>
<dbReference type="InterPro" id="IPR050182">
    <property type="entry name" value="Cytochrome_P450_fam2"/>
</dbReference>
<keyword evidence="12" id="KW-0812">Transmembrane</keyword>
<dbReference type="GO" id="GO:0020037">
    <property type="term" value="F:heme binding"/>
    <property type="evidence" value="ECO:0007669"/>
    <property type="project" value="InterPro"/>
</dbReference>
<dbReference type="PROSITE" id="PS00086">
    <property type="entry name" value="CYTOCHROME_P450"/>
    <property type="match status" value="1"/>
</dbReference>
<keyword evidence="5 10" id="KW-0479">Metal-binding</keyword>
<comment type="subcellular location">
    <subcellularLocation>
        <location evidence="2">Membrane</location>
    </subcellularLocation>
</comment>
<evidence type="ECO:0000256" key="6">
    <source>
        <dbReference type="ARBA" id="ARBA00023002"/>
    </source>
</evidence>
<evidence type="ECO:0000256" key="10">
    <source>
        <dbReference type="PIRSR" id="PIRSR602401-1"/>
    </source>
</evidence>
<dbReference type="GO" id="GO:0005506">
    <property type="term" value="F:iron ion binding"/>
    <property type="evidence" value="ECO:0007669"/>
    <property type="project" value="InterPro"/>
</dbReference>
<evidence type="ECO:0000256" key="12">
    <source>
        <dbReference type="SAM" id="Phobius"/>
    </source>
</evidence>
<dbReference type="InterPro" id="IPR017972">
    <property type="entry name" value="Cyt_P450_CS"/>
</dbReference>
<dbReference type="AlphaFoldDB" id="A0AAV7TAF8"/>
<dbReference type="PRINTS" id="PR00463">
    <property type="entry name" value="EP450I"/>
</dbReference>
<keyword evidence="9 12" id="KW-0472">Membrane</keyword>
<protein>
    <submittedName>
        <fullName evidence="13">Uncharacterized protein</fullName>
    </submittedName>
</protein>
<dbReference type="GO" id="GO:0006805">
    <property type="term" value="P:xenobiotic metabolic process"/>
    <property type="evidence" value="ECO:0007669"/>
    <property type="project" value="TreeGrafter"/>
</dbReference>
<accession>A0AAV7TAF8</accession>
<dbReference type="PANTHER" id="PTHR24300">
    <property type="entry name" value="CYTOCHROME P450 508A4-RELATED"/>
    <property type="match status" value="1"/>
</dbReference>
<dbReference type="InterPro" id="IPR036396">
    <property type="entry name" value="Cyt_P450_sf"/>
</dbReference>
<comment type="cofactor">
    <cofactor evidence="1 10">
        <name>heme</name>
        <dbReference type="ChEBI" id="CHEBI:30413"/>
    </cofactor>
</comment>
<keyword evidence="7 10" id="KW-0408">Iron</keyword>
<evidence type="ECO:0000313" key="14">
    <source>
        <dbReference type="Proteomes" id="UP001066276"/>
    </source>
</evidence>
<keyword evidence="6 11" id="KW-0560">Oxidoreductase</keyword>
<feature type="binding site" description="axial binding residue" evidence="10">
    <location>
        <position position="450"/>
    </location>
    <ligand>
        <name>heme</name>
        <dbReference type="ChEBI" id="CHEBI:30413"/>
    </ligand>
    <ligandPart>
        <name>Fe</name>
        <dbReference type="ChEBI" id="CHEBI:18248"/>
    </ligandPart>
</feature>
<organism evidence="13 14">
    <name type="scientific">Pleurodeles waltl</name>
    <name type="common">Iberian ribbed newt</name>
    <dbReference type="NCBI Taxonomy" id="8319"/>
    <lineage>
        <taxon>Eukaryota</taxon>
        <taxon>Metazoa</taxon>
        <taxon>Chordata</taxon>
        <taxon>Craniata</taxon>
        <taxon>Vertebrata</taxon>
        <taxon>Euteleostomi</taxon>
        <taxon>Amphibia</taxon>
        <taxon>Batrachia</taxon>
        <taxon>Caudata</taxon>
        <taxon>Salamandroidea</taxon>
        <taxon>Salamandridae</taxon>
        <taxon>Pleurodelinae</taxon>
        <taxon>Pleurodeles</taxon>
    </lineage>
</organism>
<dbReference type="GO" id="GO:0019369">
    <property type="term" value="P:arachidonate metabolic process"/>
    <property type="evidence" value="ECO:0007669"/>
    <property type="project" value="TreeGrafter"/>
</dbReference>
<dbReference type="PANTHER" id="PTHR24300:SF1">
    <property type="entry name" value="CYTOCHROME P450 2D6-RELATED"/>
    <property type="match status" value="1"/>
</dbReference>
<dbReference type="EMBL" id="JANPWB010000007">
    <property type="protein sequence ID" value="KAJ1173413.1"/>
    <property type="molecule type" value="Genomic_DNA"/>
</dbReference>
<dbReference type="GO" id="GO:0005737">
    <property type="term" value="C:cytoplasm"/>
    <property type="evidence" value="ECO:0007669"/>
    <property type="project" value="TreeGrafter"/>
</dbReference>
<evidence type="ECO:0000256" key="9">
    <source>
        <dbReference type="ARBA" id="ARBA00023136"/>
    </source>
</evidence>
<dbReference type="FunFam" id="1.10.630.10:FF:000004">
    <property type="entry name" value="cytochrome P450 2D15 isoform X1"/>
    <property type="match status" value="1"/>
</dbReference>
<dbReference type="GO" id="GO:0016020">
    <property type="term" value="C:membrane"/>
    <property type="evidence" value="ECO:0007669"/>
    <property type="project" value="UniProtKB-SubCell"/>
</dbReference>
<evidence type="ECO:0000256" key="3">
    <source>
        <dbReference type="ARBA" id="ARBA00010617"/>
    </source>
</evidence>
<dbReference type="Gene3D" id="1.10.630.10">
    <property type="entry name" value="Cytochrome P450"/>
    <property type="match status" value="1"/>
</dbReference>
<proteinExistence type="inferred from homology"/>
<dbReference type="GO" id="GO:0016712">
    <property type="term" value="F:oxidoreductase activity, acting on paired donors, with incorporation or reduction of molecular oxygen, reduced flavin or flavoprotein as one donor, and incorporation of one atom of oxygen"/>
    <property type="evidence" value="ECO:0007669"/>
    <property type="project" value="InterPro"/>
</dbReference>
<evidence type="ECO:0000256" key="5">
    <source>
        <dbReference type="ARBA" id="ARBA00022723"/>
    </source>
</evidence>
<keyword evidence="12" id="KW-1133">Transmembrane helix</keyword>
<dbReference type="InterPro" id="IPR008069">
    <property type="entry name" value="Cyt_P450_E_grp-I_CYP2D-like"/>
</dbReference>
<dbReference type="SUPFAM" id="SSF48264">
    <property type="entry name" value="Cytochrome P450"/>
    <property type="match status" value="1"/>
</dbReference>
<keyword evidence="8 11" id="KW-0503">Monooxygenase</keyword>
<dbReference type="InterPro" id="IPR001128">
    <property type="entry name" value="Cyt_P450"/>
</dbReference>
<evidence type="ECO:0000256" key="2">
    <source>
        <dbReference type="ARBA" id="ARBA00004370"/>
    </source>
</evidence>
<comment type="caution">
    <text evidence="13">The sequence shown here is derived from an EMBL/GenBank/DDBJ whole genome shotgun (WGS) entry which is preliminary data.</text>
</comment>
<dbReference type="Proteomes" id="UP001066276">
    <property type="component" value="Chromosome 4_1"/>
</dbReference>
<feature type="transmembrane region" description="Helical" evidence="12">
    <location>
        <begin position="12"/>
        <end position="33"/>
    </location>
</feature>
<evidence type="ECO:0000256" key="4">
    <source>
        <dbReference type="ARBA" id="ARBA00022617"/>
    </source>
</evidence>
<dbReference type="PRINTS" id="PR01686">
    <property type="entry name" value="EP450ICYP2D"/>
</dbReference>
<evidence type="ECO:0000313" key="13">
    <source>
        <dbReference type="EMBL" id="KAJ1173413.1"/>
    </source>
</evidence>
<name>A0AAV7TAF8_PLEWA</name>
<sequence>MSLLSAPWSLLPSGTFLTMLVLFFTVFALFYDFMKRRRSCSRYPPGPTSLPFLGNILQADFKNLPKYFAQVRKNYGDVFSLQFCWKNMVIISGFESVKEGLITKSDDTSDRPHFLIFERHGLKENCAGVVLAKYGQSWRDVRRFSLSTLRDFGLGKKSLAERVTEEAGFLCSAFKSKDGRPFDPHLMINNAVSNVICSIIFGDRFEYDDKNFLKVLKLFEDILTSDVLLQLANVIPALVHIPGVGQKMFRAQENLFDFLKGIIAEHKESWDPNLKRDFIDAFLEEVEKAKGDPQSSFNDLNLLFTVSDMFSAGTETTSTTLRYGLLYMMLYPGIQRGVQEEIDRVIGRERKPMMDDRANMPYTNAVIHEIQRYADIIPLSVPHMTSRDTEVNGFFIPKGTTLMFNLSSVLKDESIWARPYQFYPEHFLDADGQFIKREAFLPFSAGRRVCLGEQLARMELFLFFTTFLQQFTFFIPRDQPRPTEETLMGTIRAPMPYQLCAEQLHAADIYKAKVIAFGVICIIDFYTLPLLP</sequence>
<dbReference type="PRINTS" id="PR00385">
    <property type="entry name" value="P450"/>
</dbReference>
<evidence type="ECO:0000256" key="8">
    <source>
        <dbReference type="ARBA" id="ARBA00023033"/>
    </source>
</evidence>